<dbReference type="InParanoid" id="A0A423WJN6"/>
<organism evidence="1 2">
    <name type="scientific">Cytospora leucostoma</name>
    <dbReference type="NCBI Taxonomy" id="1230097"/>
    <lineage>
        <taxon>Eukaryota</taxon>
        <taxon>Fungi</taxon>
        <taxon>Dikarya</taxon>
        <taxon>Ascomycota</taxon>
        <taxon>Pezizomycotina</taxon>
        <taxon>Sordariomycetes</taxon>
        <taxon>Sordariomycetidae</taxon>
        <taxon>Diaporthales</taxon>
        <taxon>Cytosporaceae</taxon>
        <taxon>Cytospora</taxon>
    </lineage>
</organism>
<keyword evidence="2" id="KW-1185">Reference proteome</keyword>
<protein>
    <submittedName>
        <fullName evidence="1">Uncharacterized protein</fullName>
    </submittedName>
</protein>
<gene>
    <name evidence="1" type="ORF">VPNG_07166</name>
</gene>
<dbReference type="Proteomes" id="UP000285146">
    <property type="component" value="Unassembled WGS sequence"/>
</dbReference>
<evidence type="ECO:0000313" key="1">
    <source>
        <dbReference type="EMBL" id="ROW03609.1"/>
    </source>
</evidence>
<name>A0A423WJN6_9PEZI</name>
<evidence type="ECO:0000313" key="2">
    <source>
        <dbReference type="Proteomes" id="UP000285146"/>
    </source>
</evidence>
<proteinExistence type="predicted"/>
<dbReference type="AlphaFoldDB" id="A0A423WJN6"/>
<comment type="caution">
    <text evidence="1">The sequence shown here is derived from an EMBL/GenBank/DDBJ whole genome shotgun (WGS) entry which is preliminary data.</text>
</comment>
<reference evidence="1 2" key="1">
    <citation type="submission" date="2015-09" db="EMBL/GenBank/DDBJ databases">
        <title>Host preference determinants of Valsa canker pathogens revealed by comparative genomics.</title>
        <authorList>
            <person name="Yin Z."/>
            <person name="Huang L."/>
        </authorList>
    </citation>
    <scope>NUCLEOTIDE SEQUENCE [LARGE SCALE GENOMIC DNA]</scope>
    <source>
        <strain evidence="1 2">SXYLt</strain>
    </source>
</reference>
<dbReference type="EMBL" id="LKEB01000049">
    <property type="protein sequence ID" value="ROW03609.1"/>
    <property type="molecule type" value="Genomic_DNA"/>
</dbReference>
<accession>A0A423WJN6</accession>
<sequence>MSDYLTRELAGRQVNAEIVERLQLWIQTAKSERLWIIDVPGPEAASEAYITARHVDAIAQAGRLPCVSYFCSRETITDQHNGHNITPEEFHI</sequence>